<reference evidence="1" key="1">
    <citation type="submission" date="2017-08" db="EMBL/GenBank/DDBJ databases">
        <authorList>
            <person name="Polle J.E."/>
            <person name="Barry K."/>
            <person name="Cushman J."/>
            <person name="Schmutz J."/>
            <person name="Tran D."/>
            <person name="Hathwaick L.T."/>
            <person name="Yim W.C."/>
            <person name="Jenkins J."/>
            <person name="Mckie-Krisberg Z.M."/>
            <person name="Prochnik S."/>
            <person name="Lindquist E."/>
            <person name="Dockter R.B."/>
            <person name="Adam C."/>
            <person name="Molina H."/>
            <person name="Bunkerborg J."/>
            <person name="Jin E."/>
            <person name="Buchheim M."/>
            <person name="Magnuson J."/>
        </authorList>
    </citation>
    <scope>NUCLEOTIDE SEQUENCE</scope>
    <source>
        <strain evidence="1">CCAP 19/18</strain>
    </source>
</reference>
<dbReference type="SUPFAM" id="SSF52833">
    <property type="entry name" value="Thioredoxin-like"/>
    <property type="match status" value="1"/>
</dbReference>
<name>A0ABQ7G2J3_DUNSA</name>
<sequence>MWSPTCTGAHHPSPLAANRRTIRTSSKAMQASHDDKLSAVHTSGMKDGHRHGGLEETQMRVAAKQLRINTPGRHIFLCAGATKPKCCNGLTSLESWDYLKTRVKELGLERKEYPLWRTKADCLRICSKGPIAVVYPDQVYYHSCYPPVLERIIQEHLISGNIVEEFQIKAS</sequence>
<dbReference type="InterPro" id="IPR036249">
    <property type="entry name" value="Thioredoxin-like_sf"/>
</dbReference>
<dbReference type="EMBL" id="MU070243">
    <property type="protein sequence ID" value="KAF5828820.1"/>
    <property type="molecule type" value="Genomic_DNA"/>
</dbReference>
<evidence type="ECO:0000313" key="2">
    <source>
        <dbReference type="Proteomes" id="UP000815325"/>
    </source>
</evidence>
<gene>
    <name evidence="1" type="ORF">DUNSADRAFT_17018</name>
</gene>
<dbReference type="CDD" id="cd02980">
    <property type="entry name" value="TRX_Fd_family"/>
    <property type="match status" value="1"/>
</dbReference>
<protein>
    <submittedName>
        <fullName evidence="1">Thioredoxin-like protein</fullName>
    </submittedName>
</protein>
<evidence type="ECO:0000313" key="1">
    <source>
        <dbReference type="EMBL" id="KAF5828820.1"/>
    </source>
</evidence>
<proteinExistence type="predicted"/>
<keyword evidence="2" id="KW-1185">Reference proteome</keyword>
<dbReference type="Gene3D" id="3.40.30.10">
    <property type="entry name" value="Glutaredoxin"/>
    <property type="match status" value="1"/>
</dbReference>
<accession>A0ABQ7G2J3</accession>
<dbReference type="Proteomes" id="UP000815325">
    <property type="component" value="Unassembled WGS sequence"/>
</dbReference>
<comment type="caution">
    <text evidence="1">The sequence shown here is derived from an EMBL/GenBank/DDBJ whole genome shotgun (WGS) entry which is preliminary data.</text>
</comment>
<organism evidence="1 2">
    <name type="scientific">Dunaliella salina</name>
    <name type="common">Green alga</name>
    <name type="synonym">Protococcus salinus</name>
    <dbReference type="NCBI Taxonomy" id="3046"/>
    <lineage>
        <taxon>Eukaryota</taxon>
        <taxon>Viridiplantae</taxon>
        <taxon>Chlorophyta</taxon>
        <taxon>core chlorophytes</taxon>
        <taxon>Chlorophyceae</taxon>
        <taxon>CS clade</taxon>
        <taxon>Chlamydomonadales</taxon>
        <taxon>Dunaliellaceae</taxon>
        <taxon>Dunaliella</taxon>
    </lineage>
</organism>